<organism evidence="2 3">
    <name type="scientific">Aquabacterium commune</name>
    <dbReference type="NCBI Taxonomy" id="70586"/>
    <lineage>
        <taxon>Bacteria</taxon>
        <taxon>Pseudomonadati</taxon>
        <taxon>Pseudomonadota</taxon>
        <taxon>Betaproteobacteria</taxon>
        <taxon>Burkholderiales</taxon>
        <taxon>Aquabacterium</taxon>
    </lineage>
</organism>
<keyword evidence="3" id="KW-1185">Reference proteome</keyword>
<accession>A0A4R6R5G3</accession>
<dbReference type="PANTHER" id="PTHR38467">
    <property type="match status" value="1"/>
</dbReference>
<dbReference type="InterPro" id="IPR043964">
    <property type="entry name" value="P-loop_TraG"/>
</dbReference>
<dbReference type="Pfam" id="PF19044">
    <property type="entry name" value="P-loop_TraG"/>
    <property type="match status" value="1"/>
</dbReference>
<keyword evidence="2" id="KW-0547">Nucleotide-binding</keyword>
<feature type="domain" description="TraG P-loop" evidence="1">
    <location>
        <begin position="486"/>
        <end position="862"/>
    </location>
</feature>
<dbReference type="Gene3D" id="1.10.8.730">
    <property type="match status" value="1"/>
</dbReference>
<dbReference type="PANTHER" id="PTHR38467:SF1">
    <property type="entry name" value="CONJUGATIVE TRANSFER: ASSEMBLY"/>
    <property type="match status" value="1"/>
</dbReference>
<sequence>MLDQLKRLMAAKPIELFDVSQHFASGEVEVDPSDPSDRLAHWLPYRAYDKANEVFVNEDSIGCVIGFTPQTGADQSMVDSLKGIYSILPDNTGQQFTLFASPHIDDLLKRYASMRRNDLNHSGVMAQFGRPGRHENISRSMARRRFAFMKSGVMESLVPSVPLMIRDYKGFFCFTLPGGVDDTSRVSELSELRDQIMSTFRTAGFHVRNWNATELINWTADFCNAQRFYGERAHLTYDESRLINEQCVGPDAYSNWRDPRRAILAQGGAEEKHTIDLRMMVVDKYPERNALWNMGMLIGDLFQPALQVPCPYSITLGTWIGDQNKEKAGATVNSIKAEKDAQSEMAQIDPGMTKKAKEWAATRKALNDGRKMLDAYMCVGLYANPKLANRAQNAMRNIFYSRGFELKVALRRQEQYWYGSLPMTMSKGFADEMRFNKQLTPKHSGNAIHLAPLIAEGRGTGTPVLLGVGRRGQIAPIDLFDNEFGGKNASVVGATGSGKSTLLQEIAESYYSCGAKVRVSEKGRSFQKIAERLNGQFIRFVSQSRICVNPFSMVSEPMEIDGEMCGGIDDDVALLQPMVAKMASPSQDLDPAVYATIATVIKEEFIKKGREMTITDVRERYRTGRIYEDRPVDQRYLDLYDMLAPWCVGGVYEKWFNGVCNIDFSNDFIVYETQDLEANQHLHGVIRQILMYKTTQEFLVERKRRKIFILDEAKDDLAGHGPDDQASGEFLENMYLRVRKYGGSAITASQDVAHWMVSAAGRSIFNQSDFIFMGSQSETSIAAAAKSESFIMDDQLKRLIGTLSGESGYYKEWYLHSKIYKGVIRLLLNPSKVLLFSNRAEDNNPLDERMAAGMSTAQAIDDLLAARGITEPA</sequence>
<proteinExistence type="predicted"/>
<dbReference type="InterPro" id="IPR014117">
    <property type="entry name" value="TraC-F-type"/>
</dbReference>
<keyword evidence="2" id="KW-0067">ATP-binding</keyword>
<dbReference type="InterPro" id="IPR027417">
    <property type="entry name" value="P-loop_NTPase"/>
</dbReference>
<protein>
    <submittedName>
        <fullName evidence="2">Conjugal transfer ATP-binding protein TraC</fullName>
    </submittedName>
</protein>
<gene>
    <name evidence="2" type="ORF">EV672_111104</name>
</gene>
<dbReference type="InterPro" id="IPR025955">
    <property type="entry name" value="TraC/Conjuga_ATPase"/>
</dbReference>
<evidence type="ECO:0000259" key="1">
    <source>
        <dbReference type="Pfam" id="PF19044"/>
    </source>
</evidence>
<dbReference type="GO" id="GO:0005524">
    <property type="term" value="F:ATP binding"/>
    <property type="evidence" value="ECO:0007669"/>
    <property type="project" value="UniProtKB-KW"/>
</dbReference>
<dbReference type="AlphaFoldDB" id="A0A4R6R5G3"/>
<dbReference type="SUPFAM" id="SSF52540">
    <property type="entry name" value="P-loop containing nucleoside triphosphate hydrolases"/>
    <property type="match status" value="1"/>
</dbReference>
<comment type="caution">
    <text evidence="2">The sequence shown here is derived from an EMBL/GenBank/DDBJ whole genome shotgun (WGS) entry which is preliminary data.</text>
</comment>
<name>A0A4R6R5G3_9BURK</name>
<evidence type="ECO:0000313" key="2">
    <source>
        <dbReference type="EMBL" id="TDP80767.1"/>
    </source>
</evidence>
<dbReference type="EMBL" id="SNXW01000011">
    <property type="protein sequence ID" value="TDP80767.1"/>
    <property type="molecule type" value="Genomic_DNA"/>
</dbReference>
<dbReference type="InterPro" id="IPR053155">
    <property type="entry name" value="F-pilin_assembly_TraC"/>
</dbReference>
<dbReference type="Pfam" id="PF11130">
    <property type="entry name" value="TraC_F_IV"/>
    <property type="match status" value="1"/>
</dbReference>
<dbReference type="Gene3D" id="3.40.50.300">
    <property type="entry name" value="P-loop containing nucleotide triphosphate hydrolases"/>
    <property type="match status" value="1"/>
</dbReference>
<evidence type="ECO:0000313" key="3">
    <source>
        <dbReference type="Proteomes" id="UP000294593"/>
    </source>
</evidence>
<dbReference type="Proteomes" id="UP000294593">
    <property type="component" value="Unassembled WGS sequence"/>
</dbReference>
<reference evidence="2 3" key="1">
    <citation type="submission" date="2019-03" db="EMBL/GenBank/DDBJ databases">
        <title>Genomic Encyclopedia of Type Strains, Phase IV (KMG-IV): sequencing the most valuable type-strain genomes for metagenomic binning, comparative biology and taxonomic classification.</title>
        <authorList>
            <person name="Goeker M."/>
        </authorList>
    </citation>
    <scope>NUCLEOTIDE SEQUENCE [LARGE SCALE GENOMIC DNA]</scope>
    <source>
        <strain evidence="2 3">DSM 11901</strain>
    </source>
</reference>
<dbReference type="NCBIfam" id="TIGR02746">
    <property type="entry name" value="TraC-F-type"/>
    <property type="match status" value="1"/>
</dbReference>